<dbReference type="Gene3D" id="3.40.50.1110">
    <property type="entry name" value="SGNH hydrolase"/>
    <property type="match status" value="1"/>
</dbReference>
<keyword evidence="2" id="KW-0378">Hydrolase</keyword>
<keyword evidence="4" id="KW-1133">Transmembrane helix</keyword>
<accession>A0A108U7J2</accession>
<gene>
    <name evidence="6" type="ORF">AZ78_1554</name>
</gene>
<dbReference type="SUPFAM" id="SSF52266">
    <property type="entry name" value="SGNH hydrolase"/>
    <property type="match status" value="1"/>
</dbReference>
<feature type="region of interest" description="Disordered" evidence="3">
    <location>
        <begin position="1"/>
        <end position="20"/>
    </location>
</feature>
<evidence type="ECO:0000256" key="1">
    <source>
        <dbReference type="ARBA" id="ARBA00008668"/>
    </source>
</evidence>
<dbReference type="PANTHER" id="PTHR43695">
    <property type="entry name" value="PUTATIVE (AFU_ORTHOLOGUE AFUA_2G17250)-RELATED"/>
    <property type="match status" value="1"/>
</dbReference>
<evidence type="ECO:0000256" key="3">
    <source>
        <dbReference type="SAM" id="MobiDB-lite"/>
    </source>
</evidence>
<keyword evidence="4" id="KW-0812">Transmembrane</keyword>
<reference evidence="6 7" key="1">
    <citation type="journal article" date="2014" name="Genome Announc.">
        <title>Draft Genome Sequence of Lysobacter capsici AZ78, a Bacterium Antagonistic to Plant-Pathogenic Oomycetes.</title>
        <authorList>
            <person name="Puopolo G."/>
            <person name="Sonego P."/>
            <person name="Engelen K."/>
            <person name="Pertot I."/>
        </authorList>
    </citation>
    <scope>NUCLEOTIDE SEQUENCE [LARGE SCALE GENOMIC DNA]</scope>
    <source>
        <strain evidence="6 7">AZ78</strain>
    </source>
</reference>
<dbReference type="AlphaFoldDB" id="A0A108U7J2"/>
<name>A0A108U7J2_9GAMM</name>
<feature type="compositionally biased region" description="Polar residues" evidence="3">
    <location>
        <begin position="10"/>
        <end position="20"/>
    </location>
</feature>
<keyword evidence="7" id="KW-1185">Reference proteome</keyword>
<protein>
    <submittedName>
        <fullName evidence="6">Rhamnogalacturonan acetylesterase</fullName>
    </submittedName>
</protein>
<feature type="domain" description="SGNH hydrolase-type esterase" evidence="5">
    <location>
        <begin position="66"/>
        <end position="260"/>
    </location>
</feature>
<evidence type="ECO:0000259" key="5">
    <source>
        <dbReference type="Pfam" id="PF13472"/>
    </source>
</evidence>
<feature type="transmembrane region" description="Helical" evidence="4">
    <location>
        <begin position="28"/>
        <end position="50"/>
    </location>
</feature>
<dbReference type="InterPro" id="IPR036514">
    <property type="entry name" value="SGNH_hydro_sf"/>
</dbReference>
<dbReference type="Pfam" id="PF13472">
    <property type="entry name" value="Lipase_GDSL_2"/>
    <property type="match status" value="1"/>
</dbReference>
<dbReference type="EMBL" id="JAJA02000001">
    <property type="protein sequence ID" value="KWS04005.1"/>
    <property type="molecule type" value="Genomic_DNA"/>
</dbReference>
<sequence length="300" mass="32792">MAAQVAMPSPAQSTVAAQSTPDAGHRDFYARLIGSILMRTILLVLWLMALSDDALADGAPTLRLAGDSTIAIKRAEKRPETGWGEALGEAFAGSGVKIDNRAMNGRSTRTFIEEGRWQALLDAVVAGDYVLIQFGHNDQSQNKPDRYTPPADYRRNLERFVDQARERGATAILLTPVARRRFDQNGTLLHSHGEYPDLVRAVAAERGVALIDLERRSEAVLASQGAEDSKQLFLWLRPGDSANYPDGLQDDTHFAPLGARCMAAEVADGLSALKLPLSRMLRRPLPTRCLRANEPASPPR</sequence>
<keyword evidence="4" id="KW-0472">Membrane</keyword>
<evidence type="ECO:0000313" key="7">
    <source>
        <dbReference type="Proteomes" id="UP000023435"/>
    </source>
</evidence>
<dbReference type="PANTHER" id="PTHR43695:SF1">
    <property type="entry name" value="RHAMNOGALACTURONAN ACETYLESTERASE"/>
    <property type="match status" value="1"/>
</dbReference>
<dbReference type="InterPro" id="IPR037459">
    <property type="entry name" value="RhgT-like"/>
</dbReference>
<evidence type="ECO:0000256" key="4">
    <source>
        <dbReference type="SAM" id="Phobius"/>
    </source>
</evidence>
<organism evidence="6 7">
    <name type="scientific">Lysobacter capsici AZ78</name>
    <dbReference type="NCBI Taxonomy" id="1444315"/>
    <lineage>
        <taxon>Bacteria</taxon>
        <taxon>Pseudomonadati</taxon>
        <taxon>Pseudomonadota</taxon>
        <taxon>Gammaproteobacteria</taxon>
        <taxon>Lysobacterales</taxon>
        <taxon>Lysobacteraceae</taxon>
        <taxon>Lysobacter</taxon>
    </lineage>
</organism>
<comment type="similarity">
    <text evidence="1">Belongs to the 'GDSL' lipolytic enzyme family.</text>
</comment>
<evidence type="ECO:0000313" key="6">
    <source>
        <dbReference type="EMBL" id="KWS04005.1"/>
    </source>
</evidence>
<dbReference type="InterPro" id="IPR013830">
    <property type="entry name" value="SGNH_hydro"/>
</dbReference>
<evidence type="ECO:0000256" key="2">
    <source>
        <dbReference type="ARBA" id="ARBA00022801"/>
    </source>
</evidence>
<comment type="caution">
    <text evidence="6">The sequence shown here is derived from an EMBL/GenBank/DDBJ whole genome shotgun (WGS) entry which is preliminary data.</text>
</comment>
<dbReference type="GO" id="GO:0016788">
    <property type="term" value="F:hydrolase activity, acting on ester bonds"/>
    <property type="evidence" value="ECO:0007669"/>
    <property type="project" value="UniProtKB-ARBA"/>
</dbReference>
<dbReference type="CDD" id="cd01821">
    <property type="entry name" value="Rhamnogalacturan_acetylesterase_like"/>
    <property type="match status" value="1"/>
</dbReference>
<dbReference type="Proteomes" id="UP000023435">
    <property type="component" value="Unassembled WGS sequence"/>
</dbReference>
<proteinExistence type="inferred from homology"/>